<name>A0A0C2UBG1_PARME</name>
<comment type="caution">
    <text evidence="1">The sequence shown here is derived from an EMBL/GenBank/DDBJ whole genome shotgun (WGS) entry which is preliminary data.</text>
</comment>
<dbReference type="Proteomes" id="UP000031971">
    <property type="component" value="Unassembled WGS sequence"/>
</dbReference>
<organism evidence="1 2">
    <name type="scientific">Paramagnetospirillum magnetotacticum MS-1</name>
    <dbReference type="NCBI Taxonomy" id="272627"/>
    <lineage>
        <taxon>Bacteria</taxon>
        <taxon>Pseudomonadati</taxon>
        <taxon>Pseudomonadota</taxon>
        <taxon>Alphaproteobacteria</taxon>
        <taxon>Rhodospirillales</taxon>
        <taxon>Magnetospirillaceae</taxon>
        <taxon>Paramagnetospirillum</taxon>
    </lineage>
</organism>
<dbReference type="RefSeq" id="WP_152619755.1">
    <property type="nucleotide sequence ID" value="NZ_JXSL01000027.1"/>
</dbReference>
<keyword evidence="2" id="KW-1185">Reference proteome</keyword>
<accession>A0A0C2UBG1</accession>
<dbReference type="AlphaFoldDB" id="A0A0C2UBG1"/>
<dbReference type="EMBL" id="JXSL01000027">
    <property type="protein sequence ID" value="KIL98832.1"/>
    <property type="molecule type" value="Genomic_DNA"/>
</dbReference>
<reference evidence="1 2" key="1">
    <citation type="submission" date="2015-01" db="EMBL/GenBank/DDBJ databases">
        <title>Genome Sequence of Magnetospirillum magnetotacticum Strain MS-1.</title>
        <authorList>
            <person name="Marinov G.K."/>
            <person name="Smalley M.D."/>
            <person name="DeSalvo G."/>
        </authorList>
    </citation>
    <scope>NUCLEOTIDE SEQUENCE [LARGE SCALE GENOMIC DNA]</scope>
    <source>
        <strain evidence="1 2">MS-1</strain>
    </source>
</reference>
<protein>
    <submittedName>
        <fullName evidence="1">Uncharacterized protein</fullName>
    </submittedName>
</protein>
<dbReference type="STRING" id="272627.CCC_02282"/>
<gene>
    <name evidence="1" type="ORF">CCC_02282</name>
</gene>
<evidence type="ECO:0000313" key="1">
    <source>
        <dbReference type="EMBL" id="KIL98832.1"/>
    </source>
</evidence>
<evidence type="ECO:0000313" key="2">
    <source>
        <dbReference type="Proteomes" id="UP000031971"/>
    </source>
</evidence>
<sequence length="72" mass="7967">MLIATDSVQIPVTGAPPRLVRRGQVIEPGEVPADRRRYFVPFVGQEPHELPPPVADFAALEPMIYADREVTS</sequence>
<proteinExistence type="predicted"/>